<evidence type="ECO:0000313" key="2">
    <source>
        <dbReference type="EMBL" id="VBB28157.1"/>
    </source>
</evidence>
<name>A0A498SG83_ACAVI</name>
<dbReference type="AlphaFoldDB" id="A0A498SG83"/>
<sequence>MKSSEESSQAAKPTELNTLMESNHSPSVFLDSNNRICFDIGDLSNNSGTFLRFTQLTPPRVPQNIHGYS</sequence>
<dbReference type="EMBL" id="UPTC01000355">
    <property type="protein sequence ID" value="VBB28157.1"/>
    <property type="molecule type" value="Genomic_DNA"/>
</dbReference>
<dbReference type="Proteomes" id="UP000276991">
    <property type="component" value="Unassembled WGS sequence"/>
</dbReference>
<dbReference type="OrthoDB" id="5877627at2759"/>
<evidence type="ECO:0000256" key="1">
    <source>
        <dbReference type="SAM" id="MobiDB-lite"/>
    </source>
</evidence>
<protein>
    <submittedName>
        <fullName evidence="2">Uncharacterized protein</fullName>
    </submittedName>
</protein>
<accession>A0A498SG83</accession>
<keyword evidence="3" id="KW-1185">Reference proteome</keyword>
<dbReference type="STRING" id="6277.A0A498SG83"/>
<gene>
    <name evidence="2" type="ORF">NAV_LOCUS2987</name>
</gene>
<feature type="region of interest" description="Disordered" evidence="1">
    <location>
        <begin position="1"/>
        <end position="25"/>
    </location>
</feature>
<proteinExistence type="predicted"/>
<evidence type="ECO:0000313" key="3">
    <source>
        <dbReference type="Proteomes" id="UP000276991"/>
    </source>
</evidence>
<organism evidence="2 3">
    <name type="scientific">Acanthocheilonema viteae</name>
    <name type="common">Filarial nematode worm</name>
    <name type="synonym">Dipetalonema viteae</name>
    <dbReference type="NCBI Taxonomy" id="6277"/>
    <lineage>
        <taxon>Eukaryota</taxon>
        <taxon>Metazoa</taxon>
        <taxon>Ecdysozoa</taxon>
        <taxon>Nematoda</taxon>
        <taxon>Chromadorea</taxon>
        <taxon>Rhabditida</taxon>
        <taxon>Spirurina</taxon>
        <taxon>Spiruromorpha</taxon>
        <taxon>Filarioidea</taxon>
        <taxon>Onchocercidae</taxon>
        <taxon>Acanthocheilonema</taxon>
    </lineage>
</organism>
<reference evidence="2 3" key="1">
    <citation type="submission" date="2018-08" db="EMBL/GenBank/DDBJ databases">
        <authorList>
            <person name="Laetsch R D."/>
            <person name="Stevens L."/>
            <person name="Kumar S."/>
            <person name="Blaxter L. M."/>
        </authorList>
    </citation>
    <scope>NUCLEOTIDE SEQUENCE [LARGE SCALE GENOMIC DNA]</scope>
</reference>